<evidence type="ECO:0000313" key="5">
    <source>
        <dbReference type="Proteomes" id="UP000460751"/>
    </source>
</evidence>
<feature type="region of interest" description="Disordered" evidence="2">
    <location>
        <begin position="850"/>
        <end position="879"/>
    </location>
</feature>
<protein>
    <recommendedName>
        <fullName evidence="3">SbsA Ig-like domain-containing protein</fullName>
    </recommendedName>
</protein>
<accession>A0A9X5B4G9</accession>
<keyword evidence="1" id="KW-0732">Signal</keyword>
<feature type="compositionally biased region" description="Basic and acidic residues" evidence="2">
    <location>
        <begin position="506"/>
        <end position="516"/>
    </location>
</feature>
<dbReference type="PROSITE" id="PS51257">
    <property type="entry name" value="PROKAR_LIPOPROTEIN"/>
    <property type="match status" value="1"/>
</dbReference>
<dbReference type="OrthoDB" id="6716594at2"/>
<dbReference type="InterPro" id="IPR014755">
    <property type="entry name" value="Cu-Rt/internalin_Ig-like"/>
</dbReference>
<feature type="domain" description="SbsA Ig-like" evidence="3">
    <location>
        <begin position="43"/>
        <end position="147"/>
    </location>
</feature>
<organism evidence="4 5">
    <name type="scientific">Vreelandella halophila</name>
    <dbReference type="NCBI Taxonomy" id="86177"/>
    <lineage>
        <taxon>Bacteria</taxon>
        <taxon>Pseudomonadati</taxon>
        <taxon>Pseudomonadota</taxon>
        <taxon>Gammaproteobacteria</taxon>
        <taxon>Oceanospirillales</taxon>
        <taxon>Halomonadaceae</taxon>
        <taxon>Vreelandella</taxon>
    </lineage>
</organism>
<keyword evidence="5" id="KW-1185">Reference proteome</keyword>
<reference evidence="4 5" key="1">
    <citation type="submission" date="2019-11" db="EMBL/GenBank/DDBJ databases">
        <title>Genome sequences of 17 halophilic strains isolated from different environments.</title>
        <authorList>
            <person name="Furrow R.E."/>
        </authorList>
    </citation>
    <scope>NUCLEOTIDE SEQUENCE [LARGE SCALE GENOMIC DNA]</scope>
    <source>
        <strain evidence="4 5">22507_15_FS</strain>
    </source>
</reference>
<feature type="compositionally biased region" description="Basic and acidic residues" evidence="2">
    <location>
        <begin position="850"/>
        <end position="860"/>
    </location>
</feature>
<proteinExistence type="predicted"/>
<feature type="domain" description="SbsA Ig-like" evidence="3">
    <location>
        <begin position="512"/>
        <end position="624"/>
    </location>
</feature>
<evidence type="ECO:0000256" key="2">
    <source>
        <dbReference type="SAM" id="MobiDB-lite"/>
    </source>
</evidence>
<dbReference type="RefSeq" id="WP_160897975.1">
    <property type="nucleotide sequence ID" value="NZ_WMEX01000001.1"/>
</dbReference>
<evidence type="ECO:0000259" key="3">
    <source>
        <dbReference type="Pfam" id="PF13205"/>
    </source>
</evidence>
<dbReference type="Gene3D" id="2.60.40.1220">
    <property type="match status" value="1"/>
</dbReference>
<evidence type="ECO:0000256" key="1">
    <source>
        <dbReference type="ARBA" id="ARBA00022729"/>
    </source>
</evidence>
<sequence>MKQQYTLALIPLLLLTGCMGGEEQSDDIAVSASSAGGDAYLSYSYPTDGQAGVSPKAEVVLRFSHAVADSAAEATSKIQLEKDGEKDIRYSLEKVDGGRSLVLTPNGGLDAQSDYSVTFEGGSLFAADGSSITEPNAQGEPGIQFSTRNLYDGPNNRVEGADSFEVSSAVPLPDSQKSEPGQFGPMNFSTFRLKTTHPVHPQWEDMGGSVELTDSNGEPVDAKVIIRGNSITVDPCVTETLAGCGSKDDVLEAGETYTLTLNDLPSKTDGDQALNQEFKYTPRDTAPTVVAEQINVDSGLASGESEDQATRSILNGQIINGVTLNSVLQGTAGPSQQTGSLFAELGYAPNFDSDEPLPLRIPRNSVLRGTSIDVKVGGEVPILKARAGDGNYGPQETTGDIKVTMISDATGYLSPNPYTDDDSAPRHVTLFMDIAMNTESEQPNAALSQDLMGVELRGIAMVRDGVLTIDAIGVVEPELLGQEITDSIIAFNLEGDISEDAPTDAADLRPVDDKPPKLVSWMPGNGPDSADPAVPKTRQRMHRPGDPVTLNFNEPIDEDSISEGLTLDADGAEVTNLETKVDGTTVTATPPGGLRHNIDNYTLTISNQLTDLAGNGATSKDLEFSLPPTPESNSDLTPARPPLALTTYPGFPCETDFSEMDLSAGVLGQCYDDGAAAYEDGRNPTRDTLPVSKLPADRPITVVFSQSMNLDSIRLGETFTVEKVNENGDPVADDPAVTGRLEKNNQRIRFYPDEPWEPGAFYRYTMASNTDENSDACKEDPPASICSSKDLPLETDLLEGLGGDNDTPDPLVIYFEGVKPKDSVFTPLRNLPVRDTNSNFLVDCAPSETDDGKRRFRNDTDECLEPFNDSTEGSDDEGWEPAANATKLGVIGGTAEAEGAAVDDQAAQVGCVAGEGKSCPRNKFIYQTYALNTEVKGPGVYEASDGTKHKGVLVDLYPTMLATSSISVFTKIYFLDLIPLQEETVTNTQVLRMRYAKDDPSCDDDQKECARNSLIPGVITTGDNGQPIFVTEVDLLIDAPDMEIPLGGTHDLYGRPFSLKLKGDITFFDDGRMQIEQWNTQAVGHNDELMVTANTGGFEDAGIVTLKLPLEIPKEGLYLNFISNPVKDIPQELRQTTSEQ</sequence>
<evidence type="ECO:0000313" key="4">
    <source>
        <dbReference type="EMBL" id="MYL25574.1"/>
    </source>
</evidence>
<dbReference type="AlphaFoldDB" id="A0A9X5B4G9"/>
<comment type="caution">
    <text evidence="4">The sequence shown here is derived from an EMBL/GenBank/DDBJ whole genome shotgun (WGS) entry which is preliminary data.</text>
</comment>
<dbReference type="Proteomes" id="UP000460751">
    <property type="component" value="Unassembled WGS sequence"/>
</dbReference>
<feature type="region of interest" description="Disordered" evidence="2">
    <location>
        <begin position="501"/>
        <end position="553"/>
    </location>
</feature>
<gene>
    <name evidence="4" type="ORF">GLW01_02055</name>
</gene>
<name>A0A9X5B4G9_9GAMM</name>
<dbReference type="InterPro" id="IPR032812">
    <property type="entry name" value="SbsA_Ig"/>
</dbReference>
<dbReference type="Pfam" id="PF13205">
    <property type="entry name" value="Big_5"/>
    <property type="match status" value="2"/>
</dbReference>
<dbReference type="EMBL" id="WMEX01000001">
    <property type="protein sequence ID" value="MYL25574.1"/>
    <property type="molecule type" value="Genomic_DNA"/>
</dbReference>